<feature type="region of interest" description="Disordered" evidence="1">
    <location>
        <begin position="58"/>
        <end position="80"/>
    </location>
</feature>
<dbReference type="STRING" id="593750.Metfor_0741"/>
<evidence type="ECO:0008006" key="4">
    <source>
        <dbReference type="Google" id="ProtNLM"/>
    </source>
</evidence>
<name>L0HDE0_METFS</name>
<dbReference type="OrthoDB" id="117996at2157"/>
<evidence type="ECO:0000313" key="3">
    <source>
        <dbReference type="Proteomes" id="UP000010824"/>
    </source>
</evidence>
<sequence>MAEYKNTEIIFIVEESPEGGYEARSLNHSIFTETDTFDELKEMVHDAVSCHFTGKDRARFDPAPHGKRGTDSSMKLPRNADGDKLTRLLPAVRALPYIA</sequence>
<protein>
    <recommendedName>
        <fullName evidence="4">2-oxoisovalerate dehydrogenase, E1 component beta subunit</fullName>
    </recommendedName>
</protein>
<accession>L0HDE0</accession>
<proteinExistence type="predicted"/>
<gene>
    <name evidence="2" type="ordered locus">Metfor_0741</name>
</gene>
<evidence type="ECO:0000313" key="2">
    <source>
        <dbReference type="EMBL" id="AGB01801.1"/>
    </source>
</evidence>
<dbReference type="GeneID" id="14310054"/>
<dbReference type="KEGG" id="mfo:Metfor_0741"/>
<organism evidence="2 3">
    <name type="scientific">Methanoregula formicica (strain DSM 22288 / NBRC 105244 / SMSP)</name>
    <dbReference type="NCBI Taxonomy" id="593750"/>
    <lineage>
        <taxon>Archaea</taxon>
        <taxon>Methanobacteriati</taxon>
        <taxon>Methanobacteriota</taxon>
        <taxon>Stenosarchaea group</taxon>
        <taxon>Methanomicrobia</taxon>
        <taxon>Methanomicrobiales</taxon>
        <taxon>Methanoregulaceae</taxon>
        <taxon>Methanoregula</taxon>
    </lineage>
</organism>
<feature type="compositionally biased region" description="Basic and acidic residues" evidence="1">
    <location>
        <begin position="58"/>
        <end position="70"/>
    </location>
</feature>
<dbReference type="eggNOG" id="arCOG02412">
    <property type="taxonomic scope" value="Archaea"/>
</dbReference>
<dbReference type="InParanoid" id="L0HDE0"/>
<reference evidence="2 3" key="2">
    <citation type="journal article" date="2014" name="Genome Announc.">
        <title>Complete Genome Sequence of Methanoregula formicica SMSPT, a Mesophilic Hydrogenotrophic Methanogen Isolated from a Methanogenic Upflow Anaerobic Sludge Blanket Reactor.</title>
        <authorList>
            <person name="Yamamoto K."/>
            <person name="Tamaki H."/>
            <person name="Cadillo-Quiroz H."/>
            <person name="Imachi H."/>
            <person name="Kyrpides N."/>
            <person name="Woyke T."/>
            <person name="Goodwin L."/>
            <person name="Zinder S.H."/>
            <person name="Kamagata Y."/>
            <person name="Liu W.T."/>
        </authorList>
    </citation>
    <scope>NUCLEOTIDE SEQUENCE [LARGE SCALE GENOMIC DNA]</scope>
    <source>
        <strain evidence="3">DSM 22288 / NBRC 105244 / SMSP</strain>
    </source>
</reference>
<dbReference type="HOGENOM" id="CLU_2313785_0_0_2"/>
<keyword evidence="3" id="KW-1185">Reference proteome</keyword>
<evidence type="ECO:0000256" key="1">
    <source>
        <dbReference type="SAM" id="MobiDB-lite"/>
    </source>
</evidence>
<reference evidence="3" key="1">
    <citation type="submission" date="2011-12" db="EMBL/GenBank/DDBJ databases">
        <title>Complete sequence of Methanoregula formicicum SMSP.</title>
        <authorList>
            <person name="Lucas S."/>
            <person name="Han J."/>
            <person name="Lapidus A."/>
            <person name="Cheng J.-F."/>
            <person name="Goodwin L."/>
            <person name="Pitluck S."/>
            <person name="Peters L."/>
            <person name="Ovchinnikova G."/>
            <person name="Teshima H."/>
            <person name="Detter J.C."/>
            <person name="Han C."/>
            <person name="Tapia R."/>
            <person name="Land M."/>
            <person name="Hauser L."/>
            <person name="Kyrpides N."/>
            <person name="Ivanova N."/>
            <person name="Pagani I."/>
            <person name="Imachi H."/>
            <person name="Tamaki H."/>
            <person name="Sekiguchi Y."/>
            <person name="Kamagata Y."/>
            <person name="Cadillo-Quiroz H."/>
            <person name="Zinder S."/>
            <person name="Liu W.-T."/>
            <person name="Woyke T."/>
        </authorList>
    </citation>
    <scope>NUCLEOTIDE SEQUENCE [LARGE SCALE GENOMIC DNA]</scope>
    <source>
        <strain evidence="3">DSM 22288 / NBRC 105244 / SMSP</strain>
    </source>
</reference>
<dbReference type="RefSeq" id="WP_015284765.1">
    <property type="nucleotide sequence ID" value="NC_019943.1"/>
</dbReference>
<dbReference type="AlphaFoldDB" id="L0HDE0"/>
<dbReference type="EMBL" id="CP003167">
    <property type="protein sequence ID" value="AGB01801.1"/>
    <property type="molecule type" value="Genomic_DNA"/>
</dbReference>
<dbReference type="Proteomes" id="UP000010824">
    <property type="component" value="Chromosome"/>
</dbReference>